<dbReference type="OrthoDB" id="9814566at2"/>
<dbReference type="InterPro" id="IPR025990">
    <property type="entry name" value="zinc_ribbon_bacterial"/>
</dbReference>
<sequence length="67" mass="7596">MSNYTEQAVVCPHCGHNIRITLDASQGSQEFYDDCPACCHAIHLNMQVDELHKTINLFVDADDEQIF</sequence>
<evidence type="ECO:0000313" key="1">
    <source>
        <dbReference type="EMBL" id="GAL08283.1"/>
    </source>
</evidence>
<dbReference type="Proteomes" id="UP000029227">
    <property type="component" value="Unassembled WGS sequence"/>
</dbReference>
<evidence type="ECO:0000313" key="3">
    <source>
        <dbReference type="Proteomes" id="UP000029227"/>
    </source>
</evidence>
<dbReference type="STRING" id="754436.JCM19237_2837"/>
<dbReference type="Proteomes" id="UP000036426">
    <property type="component" value="Unassembled WGS sequence"/>
</dbReference>
<dbReference type="eggNOG" id="ENOG50331EB">
    <property type="taxonomic scope" value="Bacteria"/>
</dbReference>
<dbReference type="PATRIC" id="fig|754436.4.peg.4598"/>
<reference evidence="2 4" key="2">
    <citation type="submission" date="2015-05" db="EMBL/GenBank/DDBJ databases">
        <title>Photobacterium galathea sp. nov.</title>
        <authorList>
            <person name="Machado H."/>
            <person name="Gram L."/>
        </authorList>
    </citation>
    <scope>NUCLEOTIDE SEQUENCE [LARGE SCALE GENOMIC DNA]</scope>
    <source>
        <strain evidence="2 4">DSM 25995</strain>
    </source>
</reference>
<reference evidence="1 3" key="1">
    <citation type="journal article" date="2014" name="Genome Announc.">
        <title>Draft Genome Sequences of Two Vibrionaceae Species, Vibrio ponticus C121 and Photobacterium aphoticum C119, Isolated as Coral Reef Microbiota.</title>
        <authorList>
            <person name="Al-saari N."/>
            <person name="Meirelles P.M."/>
            <person name="Mino S."/>
            <person name="Suda W."/>
            <person name="Oshima K."/>
            <person name="Hattori M."/>
            <person name="Ohkuma M."/>
            <person name="Thompson F.L."/>
            <person name="Gomez-Gil B."/>
            <person name="Sawabe T."/>
            <person name="Sawabe T."/>
        </authorList>
    </citation>
    <scope>NUCLEOTIDE SEQUENCE [LARGE SCALE GENOMIC DNA]</scope>
    <source>
        <strain evidence="1 3">JCM 19237</strain>
    </source>
</reference>
<protein>
    <submittedName>
        <fullName evidence="2">Molybdopterin-guanine dinucleotide biosynthesis protein A</fullName>
    </submittedName>
</protein>
<dbReference type="EMBL" id="LDOV01000047">
    <property type="protein sequence ID" value="KLU98626.1"/>
    <property type="molecule type" value="Genomic_DNA"/>
</dbReference>
<dbReference type="InterPro" id="IPR017143">
    <property type="entry name" value="UCP037225"/>
</dbReference>
<dbReference type="AlphaFoldDB" id="A0A090R184"/>
<dbReference type="Pfam" id="PF14255">
    <property type="entry name" value="Zn_ribbon_21"/>
    <property type="match status" value="1"/>
</dbReference>
<gene>
    <name evidence="2" type="ORF">ABT58_21865</name>
    <name evidence="1" type="ORF">JCM19237_2837</name>
</gene>
<dbReference type="PIRSF" id="PIRSF037225">
    <property type="entry name" value="UCP037225"/>
    <property type="match status" value="1"/>
</dbReference>
<organism evidence="1 3">
    <name type="scientific">Photobacterium aphoticum</name>
    <dbReference type="NCBI Taxonomy" id="754436"/>
    <lineage>
        <taxon>Bacteria</taxon>
        <taxon>Pseudomonadati</taxon>
        <taxon>Pseudomonadota</taxon>
        <taxon>Gammaproteobacteria</taxon>
        <taxon>Vibrionales</taxon>
        <taxon>Vibrionaceae</taxon>
        <taxon>Photobacterium</taxon>
    </lineage>
</organism>
<keyword evidence="4" id="KW-1185">Reference proteome</keyword>
<dbReference type="EMBL" id="BBMN01000024">
    <property type="protein sequence ID" value="GAL08283.1"/>
    <property type="molecule type" value="Genomic_DNA"/>
</dbReference>
<name>A0A090R184_9GAMM</name>
<evidence type="ECO:0000313" key="2">
    <source>
        <dbReference type="EMBL" id="KLU98626.1"/>
    </source>
</evidence>
<comment type="caution">
    <text evidence="1">The sequence shown here is derived from an EMBL/GenBank/DDBJ whole genome shotgun (WGS) entry which is preliminary data.</text>
</comment>
<proteinExistence type="predicted"/>
<dbReference type="RefSeq" id="WP_047876551.1">
    <property type="nucleotide sequence ID" value="NZ_BMYC01000023.1"/>
</dbReference>
<accession>A0A090R184</accession>
<evidence type="ECO:0000313" key="4">
    <source>
        <dbReference type="Proteomes" id="UP000036426"/>
    </source>
</evidence>